<accession>A0A6M3M7W4</accession>
<dbReference type="EMBL" id="MT143771">
    <property type="protein sequence ID" value="QJB02270.1"/>
    <property type="molecule type" value="Genomic_DNA"/>
</dbReference>
<dbReference type="EMBL" id="MT143657">
    <property type="protein sequence ID" value="QJA99585.1"/>
    <property type="molecule type" value="Genomic_DNA"/>
</dbReference>
<gene>
    <name evidence="1" type="ORF">MM171A00966_0022</name>
    <name evidence="2" type="ORF">MM171B01382_0006</name>
</gene>
<evidence type="ECO:0000313" key="2">
    <source>
        <dbReference type="EMBL" id="QJB02270.1"/>
    </source>
</evidence>
<proteinExistence type="predicted"/>
<sequence>MGKFSISYSRKVQTVMYENVTISLTREFDEDEMSPDYALKEVRDTVVKWIDAELQILRR</sequence>
<organism evidence="2">
    <name type="scientific">viral metagenome</name>
    <dbReference type="NCBI Taxonomy" id="1070528"/>
    <lineage>
        <taxon>unclassified sequences</taxon>
        <taxon>metagenomes</taxon>
        <taxon>organismal metagenomes</taxon>
    </lineage>
</organism>
<reference evidence="2" key="1">
    <citation type="submission" date="2020-03" db="EMBL/GenBank/DDBJ databases">
        <title>The deep terrestrial virosphere.</title>
        <authorList>
            <person name="Holmfeldt K."/>
            <person name="Nilsson E."/>
            <person name="Simone D."/>
            <person name="Lopez-Fernandez M."/>
            <person name="Wu X."/>
            <person name="de Brujin I."/>
            <person name="Lundin D."/>
            <person name="Andersson A."/>
            <person name="Bertilsson S."/>
            <person name="Dopson M."/>
        </authorList>
    </citation>
    <scope>NUCLEOTIDE SEQUENCE</scope>
    <source>
        <strain evidence="1">MM171A00966</strain>
        <strain evidence="2">MM171B01382</strain>
    </source>
</reference>
<name>A0A6M3M7W4_9ZZZZ</name>
<dbReference type="AlphaFoldDB" id="A0A6M3M7W4"/>
<protein>
    <submittedName>
        <fullName evidence="2">Uncharacterized protein</fullName>
    </submittedName>
</protein>
<evidence type="ECO:0000313" key="1">
    <source>
        <dbReference type="EMBL" id="QJA99585.1"/>
    </source>
</evidence>